<proteinExistence type="predicted"/>
<dbReference type="STRING" id="1346286.SAMN05444362_11671"/>
<evidence type="ECO:0000313" key="1">
    <source>
        <dbReference type="EMBL" id="SHG15550.1"/>
    </source>
</evidence>
<protein>
    <recommendedName>
        <fullName evidence="3">DUF4421 domain-containing protein</fullName>
    </recommendedName>
</protein>
<dbReference type="Proteomes" id="UP000184480">
    <property type="component" value="Unassembled WGS sequence"/>
</dbReference>
<keyword evidence="2" id="KW-1185">Reference proteome</keyword>
<reference evidence="2" key="1">
    <citation type="submission" date="2016-11" db="EMBL/GenBank/DDBJ databases">
        <authorList>
            <person name="Varghese N."/>
            <person name="Submissions S."/>
        </authorList>
    </citation>
    <scope>NUCLEOTIDE SEQUENCE [LARGE SCALE GENOMIC DNA]</scope>
    <source>
        <strain evidence="2">DSM 27370</strain>
    </source>
</reference>
<dbReference type="Pfam" id="PF14391">
    <property type="entry name" value="DUF4421"/>
    <property type="match status" value="1"/>
</dbReference>
<dbReference type="InterPro" id="IPR025535">
    <property type="entry name" value="DUF4421"/>
</dbReference>
<accession>A0A1M5HHW9</accession>
<dbReference type="OrthoDB" id="975269at2"/>
<evidence type="ECO:0000313" key="2">
    <source>
        <dbReference type="Proteomes" id="UP000184480"/>
    </source>
</evidence>
<dbReference type="AlphaFoldDB" id="A0A1M5HHW9"/>
<organism evidence="1 2">
    <name type="scientific">Dysgonomonas macrotermitis</name>
    <dbReference type="NCBI Taxonomy" id="1346286"/>
    <lineage>
        <taxon>Bacteria</taxon>
        <taxon>Pseudomonadati</taxon>
        <taxon>Bacteroidota</taxon>
        <taxon>Bacteroidia</taxon>
        <taxon>Bacteroidales</taxon>
        <taxon>Dysgonomonadaceae</taxon>
        <taxon>Dysgonomonas</taxon>
    </lineage>
</organism>
<evidence type="ECO:0008006" key="3">
    <source>
        <dbReference type="Google" id="ProtNLM"/>
    </source>
</evidence>
<sequence>MLQQLSYRLKKYVSTGYLNMMRAFPFLLFFFPVHAATAQIDSLYIQPFEQNFSLRTYFIQHYTSVFQDFSVDGHDDFEYRTNRPVSIGLGISWNNSSISGSYGFPFLRDRKKGKTHTLAFQYHYYGRKLVFDFAFQKHKGMYKFDGEDESVFEVTPDTKVSQYGVTGQYVFNGNRFSYKAAFDLSEVQLRSVGSFILGGSLYKNRIDAEGPIIVTNPKGKTDSISEIQKNIQIGVNVGYAYSWVIKKRFFAAVSMTVGFNVGTESINKLHSKPELYPSFNPRVALGYHGKEWSVSTSFFDNHVYTFYSDNMSRGISTMSLQMTIVKRFGKQPRVFDRVPNIPSLHNSF</sequence>
<dbReference type="RefSeq" id="WP_062183058.1">
    <property type="nucleotide sequence ID" value="NZ_BBXL01000019.1"/>
</dbReference>
<dbReference type="EMBL" id="FQUC01000016">
    <property type="protein sequence ID" value="SHG15550.1"/>
    <property type="molecule type" value="Genomic_DNA"/>
</dbReference>
<name>A0A1M5HHW9_9BACT</name>
<gene>
    <name evidence="1" type="ORF">SAMN05444362_11671</name>
</gene>